<dbReference type="PANTHER" id="PTHR33908:SF3">
    <property type="entry name" value="UNDECAPRENYL PHOSPHATE-ALPHA-4-AMINO-4-DEOXY-L-ARABINOSE ARABINOSYL TRANSFERASE"/>
    <property type="match status" value="1"/>
</dbReference>
<dbReference type="RefSeq" id="WP_307414189.1">
    <property type="nucleotide sequence ID" value="NZ_JAUSTW010000018.1"/>
</dbReference>
<reference evidence="10 11" key="1">
    <citation type="submission" date="2023-07" db="EMBL/GenBank/DDBJ databases">
        <title>Genomic Encyclopedia of Type Strains, Phase IV (KMG-IV): sequencing the most valuable type-strain genomes for metagenomic binning, comparative biology and taxonomic classification.</title>
        <authorList>
            <person name="Goeker M."/>
        </authorList>
    </citation>
    <scope>NUCLEOTIDE SEQUENCE [LARGE SCALE GENOMIC DNA]</scope>
    <source>
        <strain evidence="10 11">DSM 27594</strain>
    </source>
</reference>
<comment type="subcellular location">
    <subcellularLocation>
        <location evidence="1">Cell membrane</location>
        <topology evidence="1">Multi-pass membrane protein</topology>
    </subcellularLocation>
</comment>
<evidence type="ECO:0000256" key="2">
    <source>
        <dbReference type="ARBA" id="ARBA00022475"/>
    </source>
</evidence>
<protein>
    <submittedName>
        <fullName evidence="10">4-amino-4-deoxy-L-arabinose transferase-like glycosyltransferase</fullName>
    </submittedName>
</protein>
<feature type="transmembrane region" description="Helical" evidence="8">
    <location>
        <begin position="330"/>
        <end position="352"/>
    </location>
</feature>
<organism evidence="10 11">
    <name type="scientific">Neobacillus ginsengisoli</name>
    <dbReference type="NCBI Taxonomy" id="904295"/>
    <lineage>
        <taxon>Bacteria</taxon>
        <taxon>Bacillati</taxon>
        <taxon>Bacillota</taxon>
        <taxon>Bacilli</taxon>
        <taxon>Bacillales</taxon>
        <taxon>Bacillaceae</taxon>
        <taxon>Neobacillus</taxon>
    </lineage>
</organism>
<keyword evidence="3" id="KW-0328">Glycosyltransferase</keyword>
<evidence type="ECO:0000313" key="11">
    <source>
        <dbReference type="Proteomes" id="UP001224122"/>
    </source>
</evidence>
<dbReference type="Proteomes" id="UP001224122">
    <property type="component" value="Unassembled WGS sequence"/>
</dbReference>
<dbReference type="EMBL" id="JAUSTW010000018">
    <property type="protein sequence ID" value="MDQ0202202.1"/>
    <property type="molecule type" value="Genomic_DNA"/>
</dbReference>
<evidence type="ECO:0000256" key="3">
    <source>
        <dbReference type="ARBA" id="ARBA00022676"/>
    </source>
</evidence>
<keyword evidence="4" id="KW-0808">Transferase</keyword>
<keyword evidence="11" id="KW-1185">Reference proteome</keyword>
<keyword evidence="6 8" id="KW-1133">Transmembrane helix</keyword>
<keyword evidence="2" id="KW-1003">Cell membrane</keyword>
<dbReference type="PANTHER" id="PTHR33908">
    <property type="entry name" value="MANNOSYLTRANSFERASE YKCB-RELATED"/>
    <property type="match status" value="1"/>
</dbReference>
<accession>A0ABT9Y320</accession>
<dbReference type="Pfam" id="PF13231">
    <property type="entry name" value="PMT_2"/>
    <property type="match status" value="1"/>
</dbReference>
<evidence type="ECO:0000256" key="4">
    <source>
        <dbReference type="ARBA" id="ARBA00022679"/>
    </source>
</evidence>
<feature type="transmembrane region" description="Helical" evidence="8">
    <location>
        <begin position="94"/>
        <end position="114"/>
    </location>
</feature>
<feature type="transmembrane region" description="Helical" evidence="8">
    <location>
        <begin position="214"/>
        <end position="235"/>
    </location>
</feature>
<evidence type="ECO:0000256" key="1">
    <source>
        <dbReference type="ARBA" id="ARBA00004651"/>
    </source>
</evidence>
<proteinExistence type="predicted"/>
<evidence type="ECO:0000259" key="9">
    <source>
        <dbReference type="Pfam" id="PF13231"/>
    </source>
</evidence>
<feature type="transmembrane region" description="Helical" evidence="8">
    <location>
        <begin position="178"/>
        <end position="202"/>
    </location>
</feature>
<dbReference type="InterPro" id="IPR050297">
    <property type="entry name" value="LipidA_mod_glycosyltrf_83"/>
</dbReference>
<name>A0ABT9Y320_9BACI</name>
<feature type="transmembrane region" description="Helical" evidence="8">
    <location>
        <begin position="149"/>
        <end position="172"/>
    </location>
</feature>
<feature type="transmembrane region" description="Helical" evidence="8">
    <location>
        <begin position="270"/>
        <end position="290"/>
    </location>
</feature>
<evidence type="ECO:0000256" key="7">
    <source>
        <dbReference type="ARBA" id="ARBA00023136"/>
    </source>
</evidence>
<evidence type="ECO:0000256" key="6">
    <source>
        <dbReference type="ARBA" id="ARBA00022989"/>
    </source>
</evidence>
<keyword evidence="5 8" id="KW-0812">Transmembrane</keyword>
<keyword evidence="7 8" id="KW-0472">Membrane</keyword>
<sequence>MHRLTLKFNFFYPIILLSLLVIAFYNIFYRLENFPISSWDEARHGVSAYEMLKRGNFIVSTYRNDIDYWNLKPPLSFWANIAGYKLAGFNALGLRLFSALSAMLTIILVAIFVYKKHGRLASLISTLTLTTCTQFLINHSARTGDADSLFVFLFTASIMSLLLCEHNLKWLYGSGLGFALAFLTKSWHAGNIAIIIGLYLLFTGTYKRLNHTNWILLLICMVFPILAWGGIRYQYDGLEFFKNMFAYDLLQRSSTTIEGHLGGTLYYLEILWRFFNYWLAILYGLVLVYANKDFSFKQFLSEKNSYKIGICLWVIIPLLLFSLAKTKIRWYILPVYPPLSVIIGVLASKLLLIEKLGTKITLLASILFVSFHYEGEIQAYLNKPTPKLQLNLIQKIHDIEKLKGYSLFLHLPSSPAKWAQNMVLTSELYTDSQVEDGGMNEFLKKDKALLLLQKGKGTKQLIKANQFIIIASNKWGYIVRKSK</sequence>
<feature type="domain" description="Glycosyltransferase RgtA/B/C/D-like" evidence="9">
    <location>
        <begin position="72"/>
        <end position="227"/>
    </location>
</feature>
<gene>
    <name evidence="10" type="ORF">J2S10_005433</name>
</gene>
<comment type="caution">
    <text evidence="10">The sequence shown here is derived from an EMBL/GenBank/DDBJ whole genome shotgun (WGS) entry which is preliminary data.</text>
</comment>
<dbReference type="InterPro" id="IPR038731">
    <property type="entry name" value="RgtA/B/C-like"/>
</dbReference>
<evidence type="ECO:0000256" key="8">
    <source>
        <dbReference type="SAM" id="Phobius"/>
    </source>
</evidence>
<feature type="transmembrane region" description="Helical" evidence="8">
    <location>
        <begin position="6"/>
        <end position="28"/>
    </location>
</feature>
<evidence type="ECO:0000313" key="10">
    <source>
        <dbReference type="EMBL" id="MDQ0202202.1"/>
    </source>
</evidence>
<feature type="transmembrane region" description="Helical" evidence="8">
    <location>
        <begin position="306"/>
        <end position="324"/>
    </location>
</feature>
<evidence type="ECO:0000256" key="5">
    <source>
        <dbReference type="ARBA" id="ARBA00022692"/>
    </source>
</evidence>